<dbReference type="AlphaFoldDB" id="A0A397JFV4"/>
<protein>
    <submittedName>
        <fullName evidence="2">Uncharacterized protein</fullName>
    </submittedName>
</protein>
<dbReference type="InterPro" id="IPR012337">
    <property type="entry name" value="RNaseH-like_sf"/>
</dbReference>
<dbReference type="Proteomes" id="UP000266861">
    <property type="component" value="Unassembled WGS sequence"/>
</dbReference>
<feature type="compositionally biased region" description="Acidic residues" evidence="1">
    <location>
        <begin position="52"/>
        <end position="61"/>
    </location>
</feature>
<sequence>MSIQSEHDTPTVPAYTEEPEIQCSVSSDTPTEISIPENQEQCEETYTSESPENAEEFESENGESGAFYHRGPNAHSQLQISKNGKSEQLLQYIFHYFGGGYLKGILSRDELIAKYDDGLTAILEQALAKGEDIPFMTVDVKESTEKVKGLSCYVLRLYGPLINGQKAVVTIKGIRVFFDILVPNGEVPNTFEAKIRNILSDAIGIYKIEHVKAFPLLGYNANKKQYLCIFTTTTEERKNAMKSIRTKKREPL</sequence>
<dbReference type="Gene3D" id="3.30.342.10">
    <property type="entry name" value="DNA Polymerase, chain B, domain 1"/>
    <property type="match status" value="1"/>
</dbReference>
<reference evidence="2 3" key="1">
    <citation type="submission" date="2018-08" db="EMBL/GenBank/DDBJ databases">
        <title>Genome and evolution of the arbuscular mycorrhizal fungus Diversispora epigaea (formerly Glomus versiforme) and its bacterial endosymbionts.</title>
        <authorList>
            <person name="Sun X."/>
            <person name="Fei Z."/>
            <person name="Harrison M."/>
        </authorList>
    </citation>
    <scope>NUCLEOTIDE SEQUENCE [LARGE SCALE GENOMIC DNA]</scope>
    <source>
        <strain evidence="2 3">IT104</strain>
    </source>
</reference>
<proteinExistence type="predicted"/>
<dbReference type="OrthoDB" id="2406877at2759"/>
<feature type="compositionally biased region" description="Polar residues" evidence="1">
    <location>
        <begin position="23"/>
        <end position="47"/>
    </location>
</feature>
<comment type="caution">
    <text evidence="2">The sequence shown here is derived from an EMBL/GenBank/DDBJ whole genome shotgun (WGS) entry which is preliminary data.</text>
</comment>
<evidence type="ECO:0000256" key="1">
    <source>
        <dbReference type="SAM" id="MobiDB-lite"/>
    </source>
</evidence>
<dbReference type="SUPFAM" id="SSF53098">
    <property type="entry name" value="Ribonuclease H-like"/>
    <property type="match status" value="1"/>
</dbReference>
<evidence type="ECO:0000313" key="3">
    <source>
        <dbReference type="Proteomes" id="UP000266861"/>
    </source>
</evidence>
<organism evidence="2 3">
    <name type="scientific">Diversispora epigaea</name>
    <dbReference type="NCBI Taxonomy" id="1348612"/>
    <lineage>
        <taxon>Eukaryota</taxon>
        <taxon>Fungi</taxon>
        <taxon>Fungi incertae sedis</taxon>
        <taxon>Mucoromycota</taxon>
        <taxon>Glomeromycotina</taxon>
        <taxon>Glomeromycetes</taxon>
        <taxon>Diversisporales</taxon>
        <taxon>Diversisporaceae</taxon>
        <taxon>Diversispora</taxon>
    </lineage>
</organism>
<dbReference type="EMBL" id="PQFF01000036">
    <property type="protein sequence ID" value="RHZ87219.1"/>
    <property type="molecule type" value="Genomic_DNA"/>
</dbReference>
<gene>
    <name evidence="2" type="ORF">Glove_38g90</name>
</gene>
<accession>A0A397JFV4</accession>
<keyword evidence="3" id="KW-1185">Reference proteome</keyword>
<name>A0A397JFV4_9GLOM</name>
<feature type="region of interest" description="Disordered" evidence="1">
    <location>
        <begin position="1"/>
        <end position="71"/>
    </location>
</feature>
<evidence type="ECO:0000313" key="2">
    <source>
        <dbReference type="EMBL" id="RHZ87219.1"/>
    </source>
</evidence>